<dbReference type="InterPro" id="IPR014752">
    <property type="entry name" value="Arrestin-like_C"/>
</dbReference>
<dbReference type="InterPro" id="IPR009776">
    <property type="entry name" value="Spore_0_M"/>
</dbReference>
<accession>A0A4V1IN38</accession>
<dbReference type="Pfam" id="PF07070">
    <property type="entry name" value="Spo0M"/>
    <property type="match status" value="1"/>
</dbReference>
<dbReference type="Gene3D" id="2.60.40.640">
    <property type="match status" value="1"/>
</dbReference>
<dbReference type="Proteomes" id="UP000257039">
    <property type="component" value="Unassembled WGS sequence"/>
</dbReference>
<dbReference type="RefSeq" id="WP_094785896.1">
    <property type="nucleotide sequence ID" value="NZ_NDXW01000001.1"/>
</dbReference>
<evidence type="ECO:0000313" key="2">
    <source>
        <dbReference type="Proteomes" id="UP000257039"/>
    </source>
</evidence>
<comment type="caution">
    <text evidence="1">The sequence shown here is derived from an EMBL/GenBank/DDBJ whole genome shotgun (WGS) entry which is preliminary data.</text>
</comment>
<organism evidence="1 2">
    <name type="scientific">Zooshikella ganghwensis</name>
    <dbReference type="NCBI Taxonomy" id="202772"/>
    <lineage>
        <taxon>Bacteria</taxon>
        <taxon>Pseudomonadati</taxon>
        <taxon>Pseudomonadota</taxon>
        <taxon>Gammaproteobacteria</taxon>
        <taxon>Oceanospirillales</taxon>
        <taxon>Zooshikellaceae</taxon>
        <taxon>Zooshikella</taxon>
    </lineage>
</organism>
<evidence type="ECO:0000313" key="1">
    <source>
        <dbReference type="EMBL" id="RDH42381.1"/>
    </source>
</evidence>
<dbReference type="AlphaFoldDB" id="A0A4V1IN38"/>
<keyword evidence="2" id="KW-1185">Reference proteome</keyword>
<sequence>MSPSHQVVIADTFHVELRTNQASYHQGEVITGSLNFTYDEQSPADDLTIPGNFELSLSNIEVSLQEHIIEQSSKATSPQLSQTAEKTLLCDSLKLNTGENHSLDFQFTLPHNCRITDQKHQWSVRCAFTLNQQVRTIEHPISIKPAESLLKIANACVSQGDFTEFNYHWNQRQGYISIQLKPSPELYKEIDHMKLRLSLAESGEVKGSLWVNLQEKRWQDYFNALFDKDIKRCQIDFGPSQLNSAPQLYAKVKEKLTYLLNQVKSQK</sequence>
<dbReference type="EMBL" id="NDXW01000001">
    <property type="protein sequence ID" value="RDH42381.1"/>
    <property type="molecule type" value="Genomic_DNA"/>
</dbReference>
<protein>
    <submittedName>
        <fullName evidence="1">Uncharacterized protein</fullName>
    </submittedName>
</protein>
<gene>
    <name evidence="1" type="ORF">B9G39_02390</name>
</gene>
<name>A0A4V1IN38_9GAMM</name>
<proteinExistence type="predicted"/>
<reference evidence="1 2" key="1">
    <citation type="submission" date="2017-04" db="EMBL/GenBank/DDBJ databases">
        <title>Draft genome sequence of Zooshikella ganghwensis VG4 isolated from Red Sea sediments.</title>
        <authorList>
            <person name="Rehman Z."/>
            <person name="Alam I."/>
            <person name="Kamau A."/>
            <person name="Bajic V."/>
            <person name="Leiknes T."/>
        </authorList>
    </citation>
    <scope>NUCLEOTIDE SEQUENCE [LARGE SCALE GENOMIC DNA]</scope>
    <source>
        <strain evidence="1 2">VG4</strain>
    </source>
</reference>